<dbReference type="InterPro" id="IPR020058">
    <property type="entry name" value="Glu/Gln-tRNA-synth_Ib_cat-dom"/>
</dbReference>
<comment type="subcellular location">
    <subcellularLocation>
        <location evidence="7">Cytoplasm</location>
    </subcellularLocation>
</comment>
<dbReference type="PROSITE" id="PS00178">
    <property type="entry name" value="AA_TRNA_LIGASE_I"/>
    <property type="match status" value="1"/>
</dbReference>
<dbReference type="GO" id="GO:0005829">
    <property type="term" value="C:cytosol"/>
    <property type="evidence" value="ECO:0007669"/>
    <property type="project" value="TreeGrafter"/>
</dbReference>
<accession>A0A537IRC5</accession>
<evidence type="ECO:0000259" key="8">
    <source>
        <dbReference type="Pfam" id="PF00749"/>
    </source>
</evidence>
<comment type="catalytic activity">
    <reaction evidence="7">
        <text>tRNA(Glu) + L-glutamate + ATP = L-glutamyl-tRNA(Glu) + AMP + diphosphate</text>
        <dbReference type="Rhea" id="RHEA:23540"/>
        <dbReference type="Rhea" id="RHEA-COMP:9663"/>
        <dbReference type="Rhea" id="RHEA-COMP:9680"/>
        <dbReference type="ChEBI" id="CHEBI:29985"/>
        <dbReference type="ChEBI" id="CHEBI:30616"/>
        <dbReference type="ChEBI" id="CHEBI:33019"/>
        <dbReference type="ChEBI" id="CHEBI:78442"/>
        <dbReference type="ChEBI" id="CHEBI:78520"/>
        <dbReference type="ChEBI" id="CHEBI:456215"/>
        <dbReference type="EC" id="6.1.1.17"/>
    </reaction>
</comment>
<comment type="subunit">
    <text evidence="7">Monomer.</text>
</comment>
<dbReference type="InterPro" id="IPR033910">
    <property type="entry name" value="GluRS_core"/>
</dbReference>
<sequence>MPIRVRFAPSPTGYLHVGGARTALFNWLYARHEGGKFLLRIEDTDKARSTDEHTQVILDGLTWLGLDWNEDLVFQGARVKRHQEIADRLLTEGKAYLDEGAIRFRLPPGEIAWEDAVHGRISFQGGDIKDFIILRSDRTPIYNLAVVVDDLDMRITHVLRGDDHISNTPKQIALYRALGAPLPVFGHVPMINGPDGKKLSKRHGATAVGDYQHMGILPAAMRNFLALLGWSPGGDREIMTLDEMIRLFSFTGIQPKAAIFDMTKLEWMNGQYLSATPAEDLLPLVAPQLEKLGVNGNKEAVLKAIAAVKTRSRTTLDVARQVAARLDATHVVVDEKAKQEIAKDPAGYKASLEASLAALKDTDWTPEQLERRLRALAEQKGVAAGKIFQPIRIALTGGTVSEPVNELLYVVGKDAALKRLEEAVTRRYDATL</sequence>
<gene>
    <name evidence="7 10" type="primary">gltX</name>
    <name evidence="10" type="ORF">E6H05_08520</name>
</gene>
<dbReference type="GO" id="GO:0000049">
    <property type="term" value="F:tRNA binding"/>
    <property type="evidence" value="ECO:0007669"/>
    <property type="project" value="InterPro"/>
</dbReference>
<dbReference type="InterPro" id="IPR008925">
    <property type="entry name" value="aa_tRNA-synth_I_cd-bd_sf"/>
</dbReference>
<evidence type="ECO:0000313" key="11">
    <source>
        <dbReference type="Proteomes" id="UP000318834"/>
    </source>
</evidence>
<comment type="function">
    <text evidence="7">Catalyzes the attachment of glutamate to tRNA(Glu) in a two-step reaction: glutamate is first activated by ATP to form Glu-AMP and then transferred to the acceptor end of tRNA(Glu).</text>
</comment>
<dbReference type="Gene3D" id="1.10.10.350">
    <property type="match status" value="1"/>
</dbReference>
<dbReference type="SUPFAM" id="SSF48163">
    <property type="entry name" value="An anticodon-binding domain of class I aminoacyl-tRNA synthetases"/>
    <property type="match status" value="1"/>
</dbReference>
<keyword evidence="6 7" id="KW-0030">Aminoacyl-tRNA synthetase</keyword>
<keyword evidence="7" id="KW-0963">Cytoplasm</keyword>
<dbReference type="InterPro" id="IPR000924">
    <property type="entry name" value="Glu/Gln-tRNA-synth"/>
</dbReference>
<evidence type="ECO:0000256" key="5">
    <source>
        <dbReference type="ARBA" id="ARBA00022917"/>
    </source>
</evidence>
<dbReference type="Proteomes" id="UP000318834">
    <property type="component" value="Unassembled WGS sequence"/>
</dbReference>
<name>A0A537IRC5_9BACT</name>
<organism evidence="10 11">
    <name type="scientific">Candidatus Segetimicrobium genomatis</name>
    <dbReference type="NCBI Taxonomy" id="2569760"/>
    <lineage>
        <taxon>Bacteria</taxon>
        <taxon>Bacillati</taxon>
        <taxon>Candidatus Sysuimicrobiota</taxon>
        <taxon>Candidatus Sysuimicrobiia</taxon>
        <taxon>Candidatus Sysuimicrobiales</taxon>
        <taxon>Candidatus Segetimicrobiaceae</taxon>
        <taxon>Candidatus Segetimicrobium</taxon>
    </lineage>
</organism>
<feature type="domain" description="Glutamyl/glutaminyl-tRNA synthetase class Ib catalytic" evidence="8">
    <location>
        <begin position="101"/>
        <end position="267"/>
    </location>
</feature>
<feature type="short sequence motif" description="'HIGH' region" evidence="7">
    <location>
        <begin position="9"/>
        <end position="19"/>
    </location>
</feature>
<keyword evidence="5 7" id="KW-0648">Protein biosynthesis</keyword>
<dbReference type="PANTHER" id="PTHR43311:SF2">
    <property type="entry name" value="GLUTAMATE--TRNA LIGASE, MITOCHONDRIAL-RELATED"/>
    <property type="match status" value="1"/>
</dbReference>
<dbReference type="GO" id="GO:0008270">
    <property type="term" value="F:zinc ion binding"/>
    <property type="evidence" value="ECO:0007669"/>
    <property type="project" value="InterPro"/>
</dbReference>
<dbReference type="PRINTS" id="PR00987">
    <property type="entry name" value="TRNASYNTHGLU"/>
</dbReference>
<dbReference type="GO" id="GO:0005524">
    <property type="term" value="F:ATP binding"/>
    <property type="evidence" value="ECO:0007669"/>
    <property type="project" value="UniProtKB-UniRule"/>
</dbReference>
<dbReference type="EC" id="6.1.1.17" evidence="7"/>
<comment type="similarity">
    <text evidence="1 7">Belongs to the class-I aminoacyl-tRNA synthetase family. Glutamate--tRNA ligase type 1 subfamily.</text>
</comment>
<dbReference type="Gene3D" id="3.40.50.620">
    <property type="entry name" value="HUPs"/>
    <property type="match status" value="2"/>
</dbReference>
<dbReference type="PANTHER" id="PTHR43311">
    <property type="entry name" value="GLUTAMATE--TRNA LIGASE"/>
    <property type="match status" value="1"/>
</dbReference>
<dbReference type="GO" id="GO:0006424">
    <property type="term" value="P:glutamyl-tRNA aminoacylation"/>
    <property type="evidence" value="ECO:0007669"/>
    <property type="project" value="UniProtKB-UniRule"/>
</dbReference>
<comment type="caution">
    <text evidence="10">The sequence shown here is derived from an EMBL/GenBank/DDBJ whole genome shotgun (WGS) entry which is preliminary data.</text>
</comment>
<evidence type="ECO:0000259" key="9">
    <source>
        <dbReference type="Pfam" id="PF19269"/>
    </source>
</evidence>
<dbReference type="CDD" id="cd00808">
    <property type="entry name" value="GluRS_core"/>
    <property type="match status" value="1"/>
</dbReference>
<evidence type="ECO:0000256" key="1">
    <source>
        <dbReference type="ARBA" id="ARBA00007894"/>
    </source>
</evidence>
<feature type="short sequence motif" description="'KMSKS' region" evidence="7">
    <location>
        <begin position="198"/>
        <end position="202"/>
    </location>
</feature>
<keyword evidence="3 7" id="KW-0547">Nucleotide-binding</keyword>
<keyword evidence="2 7" id="KW-0436">Ligase</keyword>
<proteinExistence type="inferred from homology"/>
<dbReference type="NCBIfam" id="TIGR00464">
    <property type="entry name" value="gltX_bact"/>
    <property type="match status" value="1"/>
</dbReference>
<dbReference type="InterPro" id="IPR020751">
    <property type="entry name" value="aa-tRNA-synth_I_codon-bd_sub2"/>
</dbReference>
<dbReference type="AlphaFoldDB" id="A0A537IRC5"/>
<dbReference type="InterPro" id="IPR045462">
    <property type="entry name" value="aa-tRNA-synth_I_cd-bd"/>
</dbReference>
<comment type="caution">
    <text evidence="7">Lacks conserved residue(s) required for the propagation of feature annotation.</text>
</comment>
<evidence type="ECO:0000256" key="6">
    <source>
        <dbReference type="ARBA" id="ARBA00023146"/>
    </source>
</evidence>
<keyword evidence="4 7" id="KW-0067">ATP-binding</keyword>
<dbReference type="Pfam" id="PF00749">
    <property type="entry name" value="tRNA-synt_1c"/>
    <property type="match status" value="2"/>
</dbReference>
<dbReference type="InterPro" id="IPR004527">
    <property type="entry name" value="Glu-tRNA-ligase_bac/mito"/>
</dbReference>
<feature type="binding site" evidence="7">
    <location>
        <position position="201"/>
    </location>
    <ligand>
        <name>ATP</name>
        <dbReference type="ChEBI" id="CHEBI:30616"/>
    </ligand>
</feature>
<dbReference type="InterPro" id="IPR049940">
    <property type="entry name" value="GluQ/Sye"/>
</dbReference>
<dbReference type="GO" id="GO:0004818">
    <property type="term" value="F:glutamate-tRNA ligase activity"/>
    <property type="evidence" value="ECO:0007669"/>
    <property type="project" value="UniProtKB-UniRule"/>
</dbReference>
<evidence type="ECO:0000256" key="7">
    <source>
        <dbReference type="HAMAP-Rule" id="MF_00022"/>
    </source>
</evidence>
<evidence type="ECO:0000313" key="10">
    <source>
        <dbReference type="EMBL" id="TMI73891.1"/>
    </source>
</evidence>
<protein>
    <recommendedName>
        <fullName evidence="7">Glutamate--tRNA ligase</fullName>
        <ecNumber evidence="7">6.1.1.17</ecNumber>
    </recommendedName>
    <alternativeName>
        <fullName evidence="7">Glutamyl-tRNA synthetase</fullName>
        <shortName evidence="7">GluRS</shortName>
    </alternativeName>
</protein>
<dbReference type="Pfam" id="PF19269">
    <property type="entry name" value="Anticodon_2"/>
    <property type="match status" value="1"/>
</dbReference>
<evidence type="ECO:0000256" key="4">
    <source>
        <dbReference type="ARBA" id="ARBA00022840"/>
    </source>
</evidence>
<evidence type="ECO:0000256" key="3">
    <source>
        <dbReference type="ARBA" id="ARBA00022741"/>
    </source>
</evidence>
<dbReference type="SUPFAM" id="SSF52374">
    <property type="entry name" value="Nucleotidylyl transferase"/>
    <property type="match status" value="1"/>
</dbReference>
<dbReference type="InterPro" id="IPR014729">
    <property type="entry name" value="Rossmann-like_a/b/a_fold"/>
</dbReference>
<feature type="domain" description="Aminoacyl-tRNA synthetase class I anticodon-binding" evidence="9">
    <location>
        <begin position="283"/>
        <end position="423"/>
    </location>
</feature>
<reference evidence="10 11" key="1">
    <citation type="journal article" date="2019" name="Nat. Microbiol.">
        <title>Mediterranean grassland soil C-N compound turnover is dependent on rainfall and depth, and is mediated by genomically divergent microorganisms.</title>
        <authorList>
            <person name="Diamond S."/>
            <person name="Andeer P.F."/>
            <person name="Li Z."/>
            <person name="Crits-Christoph A."/>
            <person name="Burstein D."/>
            <person name="Anantharaman K."/>
            <person name="Lane K.R."/>
            <person name="Thomas B.C."/>
            <person name="Pan C."/>
            <person name="Northen T.R."/>
            <person name="Banfield J.F."/>
        </authorList>
    </citation>
    <scope>NUCLEOTIDE SEQUENCE [LARGE SCALE GENOMIC DNA]</scope>
    <source>
        <strain evidence="10">NP_8</strain>
    </source>
</reference>
<dbReference type="EMBL" id="VBAP01000061">
    <property type="protein sequence ID" value="TMI73891.1"/>
    <property type="molecule type" value="Genomic_DNA"/>
</dbReference>
<dbReference type="InterPro" id="IPR001412">
    <property type="entry name" value="aa-tRNA-synth_I_CS"/>
</dbReference>
<feature type="domain" description="Glutamyl/glutaminyl-tRNA synthetase class Ib catalytic" evidence="8">
    <location>
        <begin position="3"/>
        <end position="99"/>
    </location>
</feature>
<dbReference type="HAMAP" id="MF_00022">
    <property type="entry name" value="Glu_tRNA_synth_type1"/>
    <property type="match status" value="1"/>
</dbReference>
<evidence type="ECO:0000256" key="2">
    <source>
        <dbReference type="ARBA" id="ARBA00022598"/>
    </source>
</evidence>